<dbReference type="GO" id="GO:0006508">
    <property type="term" value="P:proteolysis"/>
    <property type="evidence" value="ECO:0007669"/>
    <property type="project" value="UniProtKB-KW"/>
</dbReference>
<keyword evidence="15" id="KW-0732">Signal</keyword>
<dbReference type="GO" id="GO:0005737">
    <property type="term" value="C:cytoplasm"/>
    <property type="evidence" value="ECO:0007669"/>
    <property type="project" value="UniProtKB-SubCell"/>
</dbReference>
<evidence type="ECO:0000256" key="6">
    <source>
        <dbReference type="ARBA" id="ARBA00022490"/>
    </source>
</evidence>
<evidence type="ECO:0000256" key="9">
    <source>
        <dbReference type="ARBA" id="ARBA00022801"/>
    </source>
</evidence>
<name>A0A9W6SI09_9ACTN</name>
<dbReference type="SUPFAM" id="SSF63737">
    <property type="entry name" value="Leukotriene A4 hydrolase N-terminal domain"/>
    <property type="match status" value="1"/>
</dbReference>
<proteinExistence type="inferred from homology"/>
<comment type="catalytic activity">
    <reaction evidence="1">
        <text>Release of an N-terminal amino acid, Xaa-|-Yaa- from a peptide, amide or arylamide. Xaa is preferably Ala, but may be most amino acids including Pro (slow action). When a terminal hydrophobic residue is followed by a prolyl residue, the two may be released as an intact Xaa-Pro dipeptide.</text>
        <dbReference type="EC" id="3.4.11.2"/>
    </reaction>
</comment>
<evidence type="ECO:0000256" key="4">
    <source>
        <dbReference type="ARBA" id="ARBA00012564"/>
    </source>
</evidence>
<sequence>MKIRATAMVVAACGLLAACTSTPPAADPRPAPSAPADLAAGLSEPVADPVYPDLGNPGTDVLHYGLSLSYEPDARVLKGHAVITVRATGDASSLRLDLAETMKVSAVTADGRAVEHRHTGNDLEIVVPVTTNAVVVLAVDYAGEPTRAPAPASRGDMTEGVGMSVGPNGAVWTFQEPYGAFTWYPVNDQPSDEALYDITASVPEGWTGVATGVPSGEETTGGRHVTQYHSADPVASYVVTFAVDRFVRIDGGETDGGAPIVSWVRENSRSAWEPILATIGDKVAWLEKRYGPYPFAHTGVVAVGGESGMETQGTITLSDGIANVPKEAEAVLLHELAHQWYGDAVTPSDWRGVWLNEGMATFVQAQWVSDMGGETLDAAIARWRGMDARMRTSYGPPGSYRPGDFASGNVYYCPALMLAEIRARMGEAPFEAMMRDWVQQQRNTHQDRASFTAWVVERGGTDMRVLIDTWLDSPTTPA</sequence>
<dbReference type="InterPro" id="IPR001930">
    <property type="entry name" value="Peptidase_M1"/>
</dbReference>
<evidence type="ECO:0000256" key="14">
    <source>
        <dbReference type="PIRSR" id="PIRSR634015-3"/>
    </source>
</evidence>
<dbReference type="RefSeq" id="WP_285661067.1">
    <property type="nucleotide sequence ID" value="NZ_BSTX01000001.1"/>
</dbReference>
<dbReference type="PRINTS" id="PR00756">
    <property type="entry name" value="ALADIPTASE"/>
</dbReference>
<dbReference type="AlphaFoldDB" id="A0A9W6SI09"/>
<dbReference type="PANTHER" id="PTHR45726:SF3">
    <property type="entry name" value="LEUKOTRIENE A-4 HYDROLASE"/>
    <property type="match status" value="1"/>
</dbReference>
<evidence type="ECO:0000256" key="15">
    <source>
        <dbReference type="SAM" id="SignalP"/>
    </source>
</evidence>
<feature type="signal peptide" evidence="15">
    <location>
        <begin position="1"/>
        <end position="25"/>
    </location>
</feature>
<dbReference type="InterPro" id="IPR034015">
    <property type="entry name" value="M1_LTA4H"/>
</dbReference>
<dbReference type="GO" id="GO:0016285">
    <property type="term" value="F:alanyl aminopeptidase activity"/>
    <property type="evidence" value="ECO:0007669"/>
    <property type="project" value="UniProtKB-EC"/>
</dbReference>
<dbReference type="InterPro" id="IPR027268">
    <property type="entry name" value="Peptidase_M4/M1_CTD_sf"/>
</dbReference>
<evidence type="ECO:0000256" key="5">
    <source>
        <dbReference type="ARBA" id="ARBA00015611"/>
    </source>
</evidence>
<dbReference type="InterPro" id="IPR014782">
    <property type="entry name" value="Peptidase_M1_dom"/>
</dbReference>
<keyword evidence="6" id="KW-0963">Cytoplasm</keyword>
<comment type="subcellular location">
    <subcellularLocation>
        <location evidence="2">Cytoplasm</location>
    </subcellularLocation>
</comment>
<dbReference type="CDD" id="cd09603">
    <property type="entry name" value="M1_APN_like"/>
    <property type="match status" value="1"/>
</dbReference>
<evidence type="ECO:0000256" key="7">
    <source>
        <dbReference type="ARBA" id="ARBA00022670"/>
    </source>
</evidence>
<evidence type="ECO:0000256" key="10">
    <source>
        <dbReference type="ARBA" id="ARBA00022833"/>
    </source>
</evidence>
<comment type="similarity">
    <text evidence="3">Belongs to the peptidase M1 family.</text>
</comment>
<comment type="cofactor">
    <cofactor evidence="14">
        <name>Zn(2+)</name>
        <dbReference type="ChEBI" id="CHEBI:29105"/>
    </cofactor>
    <text evidence="14">Binds 1 zinc ion per subunit.</text>
</comment>
<evidence type="ECO:0000256" key="1">
    <source>
        <dbReference type="ARBA" id="ARBA00000098"/>
    </source>
</evidence>
<evidence type="ECO:0000256" key="8">
    <source>
        <dbReference type="ARBA" id="ARBA00022723"/>
    </source>
</evidence>
<organism evidence="17 18">
    <name type="scientific">Actinorhabdospora filicis</name>
    <dbReference type="NCBI Taxonomy" id="1785913"/>
    <lineage>
        <taxon>Bacteria</taxon>
        <taxon>Bacillati</taxon>
        <taxon>Actinomycetota</taxon>
        <taxon>Actinomycetes</taxon>
        <taxon>Micromonosporales</taxon>
        <taxon>Micromonosporaceae</taxon>
        <taxon>Actinorhabdospora</taxon>
    </lineage>
</organism>
<keyword evidence="18" id="KW-1185">Reference proteome</keyword>
<evidence type="ECO:0000313" key="18">
    <source>
        <dbReference type="Proteomes" id="UP001165079"/>
    </source>
</evidence>
<dbReference type="PANTHER" id="PTHR45726">
    <property type="entry name" value="LEUKOTRIENE A-4 HYDROLASE"/>
    <property type="match status" value="1"/>
</dbReference>
<reference evidence="17" key="1">
    <citation type="submission" date="2023-03" db="EMBL/GenBank/DDBJ databases">
        <title>Actinorhabdospora filicis NBRC 111898.</title>
        <authorList>
            <person name="Ichikawa N."/>
            <person name="Sato H."/>
            <person name="Tonouchi N."/>
        </authorList>
    </citation>
    <scope>NUCLEOTIDE SEQUENCE</scope>
    <source>
        <strain evidence="17">NBRC 111898</strain>
    </source>
</reference>
<protein>
    <recommendedName>
        <fullName evidence="5">Aminopeptidase N</fullName>
        <ecNumber evidence="4">3.4.11.2</ecNumber>
    </recommendedName>
    <alternativeName>
        <fullName evidence="12">Alanine aminopeptidase</fullName>
    </alternativeName>
    <alternativeName>
        <fullName evidence="13">Lysyl aminopeptidase</fullName>
    </alternativeName>
</protein>
<feature type="binding site" evidence="14">
    <location>
        <position position="334"/>
    </location>
    <ligand>
        <name>Zn(2+)</name>
        <dbReference type="ChEBI" id="CHEBI:29105"/>
        <note>catalytic</note>
    </ligand>
</feature>
<evidence type="ECO:0000256" key="11">
    <source>
        <dbReference type="ARBA" id="ARBA00023049"/>
    </source>
</evidence>
<dbReference type="InterPro" id="IPR042097">
    <property type="entry name" value="Aminopeptidase_N-like_N_sf"/>
</dbReference>
<evidence type="ECO:0000313" key="17">
    <source>
        <dbReference type="EMBL" id="GLZ75849.1"/>
    </source>
</evidence>
<accession>A0A9W6SI09</accession>
<keyword evidence="11" id="KW-0482">Metalloprotease</keyword>
<dbReference type="EMBL" id="BSTX01000001">
    <property type="protein sequence ID" value="GLZ75849.1"/>
    <property type="molecule type" value="Genomic_DNA"/>
</dbReference>
<keyword evidence="9" id="KW-0378">Hydrolase</keyword>
<dbReference type="EC" id="3.4.11.2" evidence="4"/>
<keyword evidence="7" id="KW-0645">Protease</keyword>
<comment type="caution">
    <text evidence="17">The sequence shown here is derived from an EMBL/GenBank/DDBJ whole genome shotgun (WGS) entry which is preliminary data.</text>
</comment>
<keyword evidence="10 14" id="KW-0862">Zinc</keyword>
<feature type="chain" id="PRO_5040903323" description="Aminopeptidase N" evidence="15">
    <location>
        <begin position="26"/>
        <end position="478"/>
    </location>
</feature>
<gene>
    <name evidence="17" type="ORF">Afil01_06560</name>
</gene>
<dbReference type="Gene3D" id="2.60.40.1730">
    <property type="entry name" value="tricorn interacting facor f3 domain"/>
    <property type="match status" value="1"/>
</dbReference>
<dbReference type="GO" id="GO:0008237">
    <property type="term" value="F:metallopeptidase activity"/>
    <property type="evidence" value="ECO:0007669"/>
    <property type="project" value="UniProtKB-KW"/>
</dbReference>
<dbReference type="GO" id="GO:0008270">
    <property type="term" value="F:zinc ion binding"/>
    <property type="evidence" value="ECO:0007669"/>
    <property type="project" value="InterPro"/>
</dbReference>
<dbReference type="Proteomes" id="UP001165079">
    <property type="component" value="Unassembled WGS sequence"/>
</dbReference>
<evidence type="ECO:0000256" key="12">
    <source>
        <dbReference type="ARBA" id="ARBA00029811"/>
    </source>
</evidence>
<feature type="binding site" evidence="14">
    <location>
        <position position="357"/>
    </location>
    <ligand>
        <name>Zn(2+)</name>
        <dbReference type="ChEBI" id="CHEBI:29105"/>
        <note>catalytic</note>
    </ligand>
</feature>
<keyword evidence="8 14" id="KW-0479">Metal-binding</keyword>
<evidence type="ECO:0000256" key="3">
    <source>
        <dbReference type="ARBA" id="ARBA00010136"/>
    </source>
</evidence>
<dbReference type="Gene3D" id="1.10.390.10">
    <property type="entry name" value="Neutral Protease Domain 2"/>
    <property type="match status" value="1"/>
</dbReference>
<feature type="domain" description="Peptidase M1 membrane alanine aminopeptidase" evidence="16">
    <location>
        <begin position="292"/>
        <end position="470"/>
    </location>
</feature>
<dbReference type="Pfam" id="PF01433">
    <property type="entry name" value="Peptidase_M1"/>
    <property type="match status" value="1"/>
</dbReference>
<dbReference type="PROSITE" id="PS51257">
    <property type="entry name" value="PROKAR_LIPOPROTEIN"/>
    <property type="match status" value="1"/>
</dbReference>
<evidence type="ECO:0000256" key="2">
    <source>
        <dbReference type="ARBA" id="ARBA00004496"/>
    </source>
</evidence>
<dbReference type="SUPFAM" id="SSF55486">
    <property type="entry name" value="Metalloproteases ('zincins'), catalytic domain"/>
    <property type="match status" value="1"/>
</dbReference>
<evidence type="ECO:0000256" key="13">
    <source>
        <dbReference type="ARBA" id="ARBA00031533"/>
    </source>
</evidence>
<evidence type="ECO:0000259" key="16">
    <source>
        <dbReference type="Pfam" id="PF01433"/>
    </source>
</evidence>
<feature type="binding site" evidence="14">
    <location>
        <position position="338"/>
    </location>
    <ligand>
        <name>Zn(2+)</name>
        <dbReference type="ChEBI" id="CHEBI:29105"/>
        <note>catalytic</note>
    </ligand>
</feature>